<dbReference type="AlphaFoldDB" id="A0A1T5N3L9"/>
<dbReference type="InterPro" id="IPR058512">
    <property type="entry name" value="DUF8199"/>
</dbReference>
<keyword evidence="2" id="KW-1185">Reference proteome</keyword>
<proteinExistence type="predicted"/>
<dbReference type="Pfam" id="PF26622">
    <property type="entry name" value="DUF8199"/>
    <property type="match status" value="1"/>
</dbReference>
<organism evidence="1 2">
    <name type="scientific">Chitinophaga ginsengisegetis</name>
    <dbReference type="NCBI Taxonomy" id="393003"/>
    <lineage>
        <taxon>Bacteria</taxon>
        <taxon>Pseudomonadati</taxon>
        <taxon>Bacteroidota</taxon>
        <taxon>Chitinophagia</taxon>
        <taxon>Chitinophagales</taxon>
        <taxon>Chitinophagaceae</taxon>
        <taxon>Chitinophaga</taxon>
    </lineage>
</organism>
<reference evidence="1 2" key="1">
    <citation type="submission" date="2017-02" db="EMBL/GenBank/DDBJ databases">
        <authorList>
            <person name="Peterson S.W."/>
        </authorList>
    </citation>
    <scope>NUCLEOTIDE SEQUENCE [LARGE SCALE GENOMIC DNA]</scope>
    <source>
        <strain evidence="1 2">DSM 18108</strain>
    </source>
</reference>
<sequence>MKKLFAIFLVVVYTNVALGVAINFHYCCGHLAKISILNFGDKKGCGCNPEGTLKGCCKDKMHIAKTDNHKISVLQLSFVEKPILYTAELPPVNNYSCHLVPERTIPYHIFCFVKRSSPQPIFLLVQVFRI</sequence>
<dbReference type="EMBL" id="FUZZ01000001">
    <property type="protein sequence ID" value="SKC95072.1"/>
    <property type="molecule type" value="Genomic_DNA"/>
</dbReference>
<protein>
    <submittedName>
        <fullName evidence="1">Uncharacterized protein</fullName>
    </submittedName>
</protein>
<evidence type="ECO:0000313" key="2">
    <source>
        <dbReference type="Proteomes" id="UP000190166"/>
    </source>
</evidence>
<name>A0A1T5N3L9_9BACT</name>
<dbReference type="RefSeq" id="WP_079467570.1">
    <property type="nucleotide sequence ID" value="NZ_JBEGHJ010000023.1"/>
</dbReference>
<evidence type="ECO:0000313" key="1">
    <source>
        <dbReference type="EMBL" id="SKC95072.1"/>
    </source>
</evidence>
<dbReference type="Proteomes" id="UP000190166">
    <property type="component" value="Unassembled WGS sequence"/>
</dbReference>
<dbReference type="NCBIfam" id="NF047658">
    <property type="entry name" value="HYC_CC_PP"/>
    <property type="match status" value="1"/>
</dbReference>
<gene>
    <name evidence="1" type="ORF">SAMN05660461_0216</name>
</gene>
<accession>A0A1T5N3L9</accession>
<dbReference type="InterPro" id="IPR058060">
    <property type="entry name" value="HYC_CC_PP"/>
</dbReference>